<protein>
    <submittedName>
        <fullName evidence="2">(pine wood nematode) hypothetical protein</fullName>
    </submittedName>
</protein>
<dbReference type="InterPro" id="IPR019422">
    <property type="entry name" value="7TM_GPCR_serpentine_rcpt_Srh"/>
</dbReference>
<keyword evidence="1" id="KW-0472">Membrane</keyword>
<evidence type="ECO:0000313" key="3">
    <source>
        <dbReference type="Proteomes" id="UP000095284"/>
    </source>
</evidence>
<dbReference type="WBParaSite" id="BXY_0614300.1">
    <property type="protein sequence ID" value="BXY_0614300.1"/>
    <property type="gene ID" value="BXY_0614300"/>
</dbReference>
<dbReference type="OrthoDB" id="5847074at2759"/>
<proteinExistence type="predicted"/>
<sequence length="308" mass="34341">MRTYKRFLINFTVMDFLFAFSLGILVKPYPIYPFQGAIIEGPLRYFENHGAVISTAFIINSAGYAMSTQCACIIYRFAILQADQRILEFVISWNTWIACYVATFFITAGTVFLANKMQVPQNEVYSKLLEVQPTYPGSVIPDISGKVVFLLNTGNEFTAIAAGLVFFGFFAAEVISIGCVYMILRILDSKKASFSKVTYRLHRQLTIALGIQLSTPFFFIILPVSIGIILVASNFRGGSHVVMELAILFIDLYGAVNSLITLYFVKPYRNFLVLKMKQFLFTITCGKVSSEPEPIVVAAMENTASVIG</sequence>
<dbReference type="Proteomes" id="UP000095284">
    <property type="component" value="Unplaced"/>
</dbReference>
<dbReference type="EMBL" id="CAJFDI010000003">
    <property type="protein sequence ID" value="CAD5220337.1"/>
    <property type="molecule type" value="Genomic_DNA"/>
</dbReference>
<feature type="transmembrane region" description="Helical" evidence="1">
    <location>
        <begin position="205"/>
        <end position="233"/>
    </location>
</feature>
<accession>A0A1I7RZH2</accession>
<feature type="transmembrane region" description="Helical" evidence="1">
    <location>
        <begin position="159"/>
        <end position="184"/>
    </location>
</feature>
<evidence type="ECO:0000313" key="5">
    <source>
        <dbReference type="WBParaSite" id="BXY_0614300.1"/>
    </source>
</evidence>
<feature type="transmembrane region" description="Helical" evidence="1">
    <location>
        <begin position="245"/>
        <end position="265"/>
    </location>
</feature>
<evidence type="ECO:0000256" key="1">
    <source>
        <dbReference type="SAM" id="Phobius"/>
    </source>
</evidence>
<feature type="transmembrane region" description="Helical" evidence="1">
    <location>
        <begin position="90"/>
        <end position="114"/>
    </location>
</feature>
<dbReference type="PANTHER" id="PTHR22945">
    <property type="entry name" value="SERPENTINE RECEPTOR, CLASS D DELTA"/>
    <property type="match status" value="1"/>
</dbReference>
<dbReference type="Pfam" id="PF10318">
    <property type="entry name" value="7TM_GPCR_Srh"/>
    <property type="match status" value="1"/>
</dbReference>
<name>A0A1I7RZH2_BURXY</name>
<dbReference type="AlphaFoldDB" id="A0A1I7RZH2"/>
<dbReference type="SUPFAM" id="SSF81321">
    <property type="entry name" value="Family A G protein-coupled receptor-like"/>
    <property type="match status" value="1"/>
</dbReference>
<keyword evidence="4" id="KW-1185">Reference proteome</keyword>
<feature type="transmembrane region" description="Helical" evidence="1">
    <location>
        <begin position="7"/>
        <end position="26"/>
    </location>
</feature>
<dbReference type="InterPro" id="IPR050920">
    <property type="entry name" value="Nematode_rcpt-like_delta"/>
</dbReference>
<dbReference type="PANTHER" id="PTHR22945:SF40">
    <property type="entry name" value="SERPENTINE RECEPTOR, CLASS D (DELTA)-RELATED"/>
    <property type="match status" value="1"/>
</dbReference>
<dbReference type="EMBL" id="CAJFCV020000003">
    <property type="protein sequence ID" value="CAG9106389.1"/>
    <property type="molecule type" value="Genomic_DNA"/>
</dbReference>
<dbReference type="Proteomes" id="UP000659654">
    <property type="component" value="Unassembled WGS sequence"/>
</dbReference>
<organism evidence="3 5">
    <name type="scientific">Bursaphelenchus xylophilus</name>
    <name type="common">Pinewood nematode worm</name>
    <name type="synonym">Aphelenchoides xylophilus</name>
    <dbReference type="NCBI Taxonomy" id="6326"/>
    <lineage>
        <taxon>Eukaryota</taxon>
        <taxon>Metazoa</taxon>
        <taxon>Ecdysozoa</taxon>
        <taxon>Nematoda</taxon>
        <taxon>Chromadorea</taxon>
        <taxon>Rhabditida</taxon>
        <taxon>Tylenchina</taxon>
        <taxon>Tylenchomorpha</taxon>
        <taxon>Aphelenchoidea</taxon>
        <taxon>Aphelenchoididae</taxon>
        <taxon>Bursaphelenchus</taxon>
    </lineage>
</organism>
<evidence type="ECO:0000313" key="2">
    <source>
        <dbReference type="EMBL" id="CAD5220337.1"/>
    </source>
</evidence>
<keyword evidence="1" id="KW-0812">Transmembrane</keyword>
<reference evidence="2" key="2">
    <citation type="submission" date="2020-09" db="EMBL/GenBank/DDBJ databases">
        <authorList>
            <person name="Kikuchi T."/>
        </authorList>
    </citation>
    <scope>NUCLEOTIDE SEQUENCE</scope>
    <source>
        <strain evidence="2">Ka4C1</strain>
    </source>
</reference>
<gene>
    <name evidence="2" type="ORF">BXYJ_LOCUS6128</name>
</gene>
<dbReference type="Proteomes" id="UP000582659">
    <property type="component" value="Unassembled WGS sequence"/>
</dbReference>
<feature type="transmembrane region" description="Helical" evidence="1">
    <location>
        <begin position="51"/>
        <end position="78"/>
    </location>
</feature>
<evidence type="ECO:0000313" key="4">
    <source>
        <dbReference type="Proteomes" id="UP000659654"/>
    </source>
</evidence>
<keyword evidence="1" id="KW-1133">Transmembrane helix</keyword>
<reference evidence="5" key="1">
    <citation type="submission" date="2016-11" db="UniProtKB">
        <authorList>
            <consortium name="WormBaseParasite"/>
        </authorList>
    </citation>
    <scope>IDENTIFICATION</scope>
</reference>